<proteinExistence type="predicted"/>
<evidence type="ECO:0000313" key="4">
    <source>
        <dbReference type="Proteomes" id="UP000681967"/>
    </source>
</evidence>
<dbReference type="Proteomes" id="UP000681967">
    <property type="component" value="Unassembled WGS sequence"/>
</dbReference>
<dbReference type="Proteomes" id="UP000681720">
    <property type="component" value="Unassembled WGS sequence"/>
</dbReference>
<name>A0A8S2V453_9BILA</name>
<dbReference type="EMBL" id="CAJOBJ010081752">
    <property type="protein sequence ID" value="CAF4504179.1"/>
    <property type="molecule type" value="Genomic_DNA"/>
</dbReference>
<feature type="compositionally biased region" description="Basic and acidic residues" evidence="1">
    <location>
        <begin position="19"/>
        <end position="29"/>
    </location>
</feature>
<accession>A0A8S2V453</accession>
<feature type="non-terminal residue" evidence="2">
    <location>
        <position position="1"/>
    </location>
</feature>
<evidence type="ECO:0000313" key="2">
    <source>
        <dbReference type="EMBL" id="CAF4374243.1"/>
    </source>
</evidence>
<sequence>NVSSSNMNNSSFSPNNTNNHDDKNDTPKENIKDILNVILNCNGNEDDDELIPRNGSELETLPEYE</sequence>
<evidence type="ECO:0000256" key="1">
    <source>
        <dbReference type="SAM" id="MobiDB-lite"/>
    </source>
</evidence>
<protein>
    <submittedName>
        <fullName evidence="2">Uncharacterized protein</fullName>
    </submittedName>
</protein>
<feature type="compositionally biased region" description="Low complexity" evidence="1">
    <location>
        <begin position="1"/>
        <end position="18"/>
    </location>
</feature>
<feature type="region of interest" description="Disordered" evidence="1">
    <location>
        <begin position="1"/>
        <end position="29"/>
    </location>
</feature>
<evidence type="ECO:0000313" key="3">
    <source>
        <dbReference type="EMBL" id="CAF4504179.1"/>
    </source>
</evidence>
<organism evidence="2 4">
    <name type="scientific">Rotaria magnacalcarata</name>
    <dbReference type="NCBI Taxonomy" id="392030"/>
    <lineage>
        <taxon>Eukaryota</taxon>
        <taxon>Metazoa</taxon>
        <taxon>Spiralia</taxon>
        <taxon>Gnathifera</taxon>
        <taxon>Rotifera</taxon>
        <taxon>Eurotatoria</taxon>
        <taxon>Bdelloidea</taxon>
        <taxon>Philodinida</taxon>
        <taxon>Philodinidae</taxon>
        <taxon>Rotaria</taxon>
    </lineage>
</organism>
<feature type="non-terminal residue" evidence="2">
    <location>
        <position position="65"/>
    </location>
</feature>
<feature type="region of interest" description="Disordered" evidence="1">
    <location>
        <begin position="43"/>
        <end position="65"/>
    </location>
</feature>
<gene>
    <name evidence="2" type="ORF">BYL167_LOCUS30455</name>
    <name evidence="3" type="ORF">GIL414_LOCUS34874</name>
</gene>
<dbReference type="EMBL" id="CAJOBH010049936">
    <property type="protein sequence ID" value="CAF4374243.1"/>
    <property type="molecule type" value="Genomic_DNA"/>
</dbReference>
<comment type="caution">
    <text evidence="2">The sequence shown here is derived from an EMBL/GenBank/DDBJ whole genome shotgun (WGS) entry which is preliminary data.</text>
</comment>
<dbReference type="AlphaFoldDB" id="A0A8S2V453"/>
<reference evidence="2" key="1">
    <citation type="submission" date="2021-02" db="EMBL/GenBank/DDBJ databases">
        <authorList>
            <person name="Nowell W R."/>
        </authorList>
    </citation>
    <scope>NUCLEOTIDE SEQUENCE</scope>
</reference>